<evidence type="ECO:0000256" key="1">
    <source>
        <dbReference type="SAM" id="MobiDB-lite"/>
    </source>
</evidence>
<accession>A0A0W0FL08</accession>
<reference evidence="2 3" key="1">
    <citation type="submission" date="2015-12" db="EMBL/GenBank/DDBJ databases">
        <title>Draft genome sequence of Moniliophthora roreri, the causal agent of frosty pod rot of cacao.</title>
        <authorList>
            <person name="Aime M.C."/>
            <person name="Diaz-Valderrama J.R."/>
            <person name="Kijpornyongpan T."/>
            <person name="Phillips-Mora W."/>
        </authorList>
    </citation>
    <scope>NUCLEOTIDE SEQUENCE [LARGE SCALE GENOMIC DNA]</scope>
    <source>
        <strain evidence="2 3">MCA 2952</strain>
    </source>
</reference>
<dbReference type="EMBL" id="LATX01001871">
    <property type="protein sequence ID" value="KTB36977.1"/>
    <property type="molecule type" value="Genomic_DNA"/>
</dbReference>
<feature type="region of interest" description="Disordered" evidence="1">
    <location>
        <begin position="1"/>
        <end position="23"/>
    </location>
</feature>
<evidence type="ECO:0000313" key="2">
    <source>
        <dbReference type="EMBL" id="KTB36977.1"/>
    </source>
</evidence>
<comment type="caution">
    <text evidence="2">The sequence shown here is derived from an EMBL/GenBank/DDBJ whole genome shotgun (WGS) entry which is preliminary data.</text>
</comment>
<dbReference type="Proteomes" id="UP000054988">
    <property type="component" value="Unassembled WGS sequence"/>
</dbReference>
<gene>
    <name evidence="2" type="ORF">WG66_10433</name>
</gene>
<organism evidence="2 3">
    <name type="scientific">Moniliophthora roreri</name>
    <name type="common">Frosty pod rot fungus</name>
    <name type="synonym">Monilia roreri</name>
    <dbReference type="NCBI Taxonomy" id="221103"/>
    <lineage>
        <taxon>Eukaryota</taxon>
        <taxon>Fungi</taxon>
        <taxon>Dikarya</taxon>
        <taxon>Basidiomycota</taxon>
        <taxon>Agaricomycotina</taxon>
        <taxon>Agaricomycetes</taxon>
        <taxon>Agaricomycetidae</taxon>
        <taxon>Agaricales</taxon>
        <taxon>Marasmiineae</taxon>
        <taxon>Marasmiaceae</taxon>
        <taxon>Moniliophthora</taxon>
    </lineage>
</organism>
<evidence type="ECO:0000313" key="3">
    <source>
        <dbReference type="Proteomes" id="UP000054988"/>
    </source>
</evidence>
<protein>
    <submittedName>
        <fullName evidence="2">Uncharacterized protein</fullName>
    </submittedName>
</protein>
<dbReference type="AlphaFoldDB" id="A0A0W0FL08"/>
<proteinExistence type="predicted"/>
<name>A0A0W0FL08_MONRR</name>
<sequence>MAKPTKMKILHYGSTSHPRSHQTDMKLSRRLGFFIVVSRFLRGAYAAPIARNAALSSSSPNTSGTCEVEACIGLSDPSTLDSDQMSPELRLKRTSSASSTCTFVEDQPVCTGVQGSG</sequence>